<dbReference type="InterPro" id="IPR013783">
    <property type="entry name" value="Ig-like_fold"/>
</dbReference>
<dbReference type="EMBL" id="FPIA01000113">
    <property type="protein sequence ID" value="SFV89041.1"/>
    <property type="molecule type" value="Genomic_DNA"/>
</dbReference>
<feature type="compositionally biased region" description="Basic and acidic residues" evidence="1">
    <location>
        <begin position="220"/>
        <end position="229"/>
    </location>
</feature>
<sequence>MIADSVDSIDNNNVSYSRSNDNSADANQNALKPVNLKAKAFVRKLFTTASFYIKWLTVLEKAIKNDTMNIMDDFLANNGCSSCTYQEIIQVFEVKKAANLFFWTGNYQTNLTSASGTGRKLGLTIGSQLKVKFNKVIGTSLKIDGEAIFGATFKDHKLIWNYGTNMQANNSKGNITFAEVILDGKYIGHQFTGTLVWRSDISGEQTQSFVGFTHVAMPKTKNDKSKGDTDTGGGLKPVTDGDGLKPGAGGGLKPVTDGDGLKPGNKGGNGNNSNNNDINPITGKPQMSIGFIDYPAKKFGTQIWTTENMRHYPSKVGNGFWTDIDAAGNEFKYYDWNAAMNGETKEGAQGICATGWRIPTDGDWNTLEGFLGKYGAPFLIGGSSGFDARLLGYRSYKSPNRVKNRGTNAGFTSATSTSITKLDLATNTIYHVNRRYIARYIDMPKHSLVWRGSTVMKQAMTVRCVKDSGDASISSDTPKKLILEVGKPMTPLGFGDTVTSVAKKWAINPALDNGLSFDTTRGLMSGTPLAVKDAVDYSVTTVDDSKAVSTITITVVDDIIMVSSIQITGNNQLKVGESTQLSATISPSYASNKEVVWSIVGTDSKATISQTGELTALKSGNVKVAATTVDHSATYGIFDVSITTTSNVEADTKNYVEITSKKTGRIWLDRNLGASKACVSTTDSACYGDLYQWGRAADGHQLRSVVTLGTKPAKSITPPDGIFVTLLDDWTELGVDDLGNKRQLAWTSDHINSICPVGFSLPTKDELIAEVDDSSTPIGTYFASSSLKLPLNGLRDKTGQEQSSGINGYYWTQDVINLNPTPDDLESSASVKPGDISLSGASKSTTHLSGNLIVNSDSTYLASSHHRAAGMGVRCIKDAPPFISPSVNDLQATAGTAITAITFTNLGRIATQWEITPALSVGLSFNEKTGVISGTPSESMSATHYHITASNAFGTDTARVRITVAPNPIMITGIQISNIQSALKVNDVVQLRAIISPSNAGNNFISWSSSDANIATVDHTGLVTSIKNGKVTIFAHARRNPTVFDSVSIAVEDYRIDNKTYNAITSPKTGRVWLDRNLGASRVCRSVTDIECYGDLYQFGRTKDGHQNRANTSFSSTQVTSITPNKSTFIIMGGGTAKDWTTVDQSGVLRNVAWNYEGINNICPAGFSVPTVQELRDEKIGVYSTVPANFLKLSLAGKRSNLDGVFSRIGISGHYWTRSSSANYQAQNLHLKSNSANFEGDYRNQGFSVRCIQNETMEAGGIRYKAIKIGRQVWTIENMRHGTNAVNSISSYKDVLSNDKLYGKYYTWDAAMNGSTKQGAQGICATGWHIPTDNDWKILENDLGMSDAQRDKNVSWRGTDQGTQLKTGGSSGFNAVMTGVIRAGNSILLEDGYQQTYLWSSKEKASDTSRAWKRALDKTKAQIYSGNAPKSDGASVRCVKDVEPMRVGNIQYKIVNIDQQVWTAEHMRHGVNSAAEGIFSYQNMPKFDKQYGKLYTWSAAMKGSTTAGAQGICATGWHIPTDNDWKILEGALGMSKAQQDLLGYWRGTDQGQQLSIGGTSGFDTQLSGVYESSKNSFYGRDSTAFIWSSSKGVGSHNRAYTRYLGAGSGRYKVYRFDTSQLPALSTRCIRNY</sequence>
<evidence type="ECO:0000313" key="3">
    <source>
        <dbReference type="EMBL" id="SFV89041.1"/>
    </source>
</evidence>
<protein>
    <submittedName>
        <fullName evidence="3">Major paralogous domain protein</fullName>
    </submittedName>
</protein>
<dbReference type="InterPro" id="IPR003343">
    <property type="entry name" value="Big_2"/>
</dbReference>
<evidence type="ECO:0000259" key="2">
    <source>
        <dbReference type="SMART" id="SM00635"/>
    </source>
</evidence>
<gene>
    <name evidence="3" type="ORF">MNB_SUP05-SYMBIONT-7-557</name>
</gene>
<dbReference type="Pfam" id="PF09603">
    <property type="entry name" value="Fib_succ_major"/>
    <property type="match status" value="3"/>
</dbReference>
<dbReference type="Pfam" id="PF05345">
    <property type="entry name" value="He_PIG"/>
    <property type="match status" value="1"/>
</dbReference>
<dbReference type="SUPFAM" id="SSF49313">
    <property type="entry name" value="Cadherin-like"/>
    <property type="match status" value="1"/>
</dbReference>
<dbReference type="NCBIfam" id="TIGR02145">
    <property type="entry name" value="Fib_succ_major"/>
    <property type="match status" value="2"/>
</dbReference>
<dbReference type="Gene3D" id="2.60.40.1080">
    <property type="match status" value="2"/>
</dbReference>
<proteinExistence type="predicted"/>
<dbReference type="InterPro" id="IPR008964">
    <property type="entry name" value="Invasin/intimin_cell_adhesion"/>
</dbReference>
<feature type="domain" description="BIG2" evidence="2">
    <location>
        <begin position="561"/>
        <end position="638"/>
    </location>
</feature>
<feature type="domain" description="BIG2" evidence="2">
    <location>
        <begin position="970"/>
        <end position="1047"/>
    </location>
</feature>
<feature type="region of interest" description="Disordered" evidence="1">
    <location>
        <begin position="218"/>
        <end position="282"/>
    </location>
</feature>
<feature type="compositionally biased region" description="Low complexity" evidence="1">
    <location>
        <begin position="15"/>
        <end position="25"/>
    </location>
</feature>
<dbReference type="SUPFAM" id="SSF49373">
    <property type="entry name" value="Invasin/intimin cell-adhesion fragments"/>
    <property type="match status" value="2"/>
</dbReference>
<dbReference type="InterPro" id="IPR015919">
    <property type="entry name" value="Cadherin-like_sf"/>
</dbReference>
<feature type="region of interest" description="Disordered" evidence="1">
    <location>
        <begin position="1"/>
        <end position="25"/>
    </location>
</feature>
<dbReference type="SMART" id="SM00635">
    <property type="entry name" value="BID_2"/>
    <property type="match status" value="2"/>
</dbReference>
<feature type="compositionally biased region" description="Low complexity" evidence="1">
    <location>
        <begin position="271"/>
        <end position="282"/>
    </location>
</feature>
<dbReference type="GO" id="GO:0005509">
    <property type="term" value="F:calcium ion binding"/>
    <property type="evidence" value="ECO:0007669"/>
    <property type="project" value="InterPro"/>
</dbReference>
<dbReference type="InterPro" id="IPR011871">
    <property type="entry name" value="Fib_succ_major"/>
</dbReference>
<evidence type="ECO:0000256" key="1">
    <source>
        <dbReference type="SAM" id="MobiDB-lite"/>
    </source>
</evidence>
<dbReference type="Pfam" id="PF02368">
    <property type="entry name" value="Big_2"/>
    <property type="match status" value="2"/>
</dbReference>
<accession>A0A1W1E5A0</accession>
<dbReference type="GO" id="GO:0016020">
    <property type="term" value="C:membrane"/>
    <property type="evidence" value="ECO:0007669"/>
    <property type="project" value="InterPro"/>
</dbReference>
<reference evidence="3" key="1">
    <citation type="submission" date="2016-10" db="EMBL/GenBank/DDBJ databases">
        <authorList>
            <person name="de Groot N.N."/>
        </authorList>
    </citation>
    <scope>NUCLEOTIDE SEQUENCE</scope>
</reference>
<organism evidence="3">
    <name type="scientific">hydrothermal vent metagenome</name>
    <dbReference type="NCBI Taxonomy" id="652676"/>
    <lineage>
        <taxon>unclassified sequences</taxon>
        <taxon>metagenomes</taxon>
        <taxon>ecological metagenomes</taxon>
    </lineage>
</organism>
<name>A0A1W1E5A0_9ZZZZ</name>
<dbReference type="Gene3D" id="2.60.40.10">
    <property type="entry name" value="Immunoglobulins"/>
    <property type="match status" value="1"/>
</dbReference>